<accession>A0A6C0M0Y0</accession>
<proteinExistence type="predicted"/>
<reference evidence="2" key="1">
    <citation type="journal article" date="2020" name="Nature">
        <title>Giant virus diversity and host interactions through global metagenomics.</title>
        <authorList>
            <person name="Schulz F."/>
            <person name="Roux S."/>
            <person name="Paez-Espino D."/>
            <person name="Jungbluth S."/>
            <person name="Walsh D.A."/>
            <person name="Denef V.J."/>
            <person name="McMahon K.D."/>
            <person name="Konstantinidis K.T."/>
            <person name="Eloe-Fadrosh E.A."/>
            <person name="Kyrpides N.C."/>
            <person name="Woyke T."/>
        </authorList>
    </citation>
    <scope>NUCLEOTIDE SEQUENCE</scope>
    <source>
        <strain evidence="2">GVMAG-S-1035085-51</strain>
    </source>
</reference>
<evidence type="ECO:0000313" key="2">
    <source>
        <dbReference type="EMBL" id="QHU35935.1"/>
    </source>
</evidence>
<dbReference type="InterPro" id="IPR043929">
    <property type="entry name" value="DUF5755"/>
</dbReference>
<feature type="transmembrane region" description="Helical" evidence="1">
    <location>
        <begin position="12"/>
        <end position="28"/>
    </location>
</feature>
<dbReference type="Pfam" id="PF19059">
    <property type="entry name" value="DUF5755"/>
    <property type="match status" value="1"/>
</dbReference>
<protein>
    <submittedName>
        <fullName evidence="2">Uncharacterized protein</fullName>
    </submittedName>
</protein>
<dbReference type="AlphaFoldDB" id="A0A6C0M0Y0"/>
<dbReference type="EMBL" id="MN740616">
    <property type="protein sequence ID" value="QHU35935.1"/>
    <property type="molecule type" value="Genomic_DNA"/>
</dbReference>
<evidence type="ECO:0000256" key="1">
    <source>
        <dbReference type="SAM" id="Phobius"/>
    </source>
</evidence>
<keyword evidence="1" id="KW-1133">Transmembrane helix</keyword>
<keyword evidence="1" id="KW-0812">Transmembrane</keyword>
<organism evidence="2">
    <name type="scientific">viral metagenome</name>
    <dbReference type="NCBI Taxonomy" id="1070528"/>
    <lineage>
        <taxon>unclassified sequences</taxon>
        <taxon>metagenomes</taxon>
        <taxon>organismal metagenomes</taxon>
    </lineage>
</organism>
<keyword evidence="1" id="KW-0472">Membrane</keyword>
<sequence length="210" mass="24619">MEQTVCFDKTSFLIGVLIIAFVVWKWNNDKNNKQIEIMTRISSASNDINRLTHNQAFKRLADERHYRDEVAIRDQAVLNDPLYPALGRTERPIFDNIPSRFNMPTRDTGDTYRLIGYLVNKTSEDLGQNVWKLFGRQKYRGGSQGEFYVIPSHNDRKDIKIQLDDNMFIGEKIRDIYALPDKVRINNPMFSQDEYDVIQLPKSDFTSQYI</sequence>
<name>A0A6C0M0Y0_9ZZZZ</name>